<evidence type="ECO:0000313" key="2">
    <source>
        <dbReference type="Proteomes" id="UP000594638"/>
    </source>
</evidence>
<dbReference type="AlphaFoldDB" id="A0A8S0SEG4"/>
<reference evidence="1 2" key="1">
    <citation type="submission" date="2019-12" db="EMBL/GenBank/DDBJ databases">
        <authorList>
            <person name="Alioto T."/>
            <person name="Alioto T."/>
            <person name="Gomez Garrido J."/>
        </authorList>
    </citation>
    <scope>NUCLEOTIDE SEQUENCE [LARGE SCALE GENOMIC DNA]</scope>
</reference>
<proteinExistence type="predicted"/>
<protein>
    <submittedName>
        <fullName evidence="1">Uncharacterized protein</fullName>
    </submittedName>
</protein>
<dbReference type="EMBL" id="CACTIH010004370">
    <property type="protein sequence ID" value="CAA2990709.1"/>
    <property type="molecule type" value="Genomic_DNA"/>
</dbReference>
<evidence type="ECO:0000313" key="1">
    <source>
        <dbReference type="EMBL" id="CAA2990709.1"/>
    </source>
</evidence>
<organism evidence="1 2">
    <name type="scientific">Olea europaea subsp. europaea</name>
    <dbReference type="NCBI Taxonomy" id="158383"/>
    <lineage>
        <taxon>Eukaryota</taxon>
        <taxon>Viridiplantae</taxon>
        <taxon>Streptophyta</taxon>
        <taxon>Embryophyta</taxon>
        <taxon>Tracheophyta</taxon>
        <taxon>Spermatophyta</taxon>
        <taxon>Magnoliopsida</taxon>
        <taxon>eudicotyledons</taxon>
        <taxon>Gunneridae</taxon>
        <taxon>Pentapetalae</taxon>
        <taxon>asterids</taxon>
        <taxon>lamiids</taxon>
        <taxon>Lamiales</taxon>
        <taxon>Oleaceae</taxon>
        <taxon>Oleeae</taxon>
        <taxon>Olea</taxon>
    </lineage>
</organism>
<keyword evidence="2" id="KW-1185">Reference proteome</keyword>
<sequence>MGASRFSQSQDGQSWPNAAVRSLLPRLIGMLTHNCAELLHRLVLPPLYRRLASWHLLRRNLQESIRANPTLALLVRIIDWELYNLYSKNEPEDPLSVAFSPSASRAMLEDQLAILARCRQLESLSMSCKALLAEEIPSPGEDLVPFLPGARMLYPWPTTSDLGRLPFLDCLRSFSLRIHQDELEDEIYDHQAMYPVFRYFLQSKSITSLSFGAGKYCRNQSMFGCFNSLPLITRLSITVKSALDLRFIFGKMPNLDDAKITYGRVEVNLRSDLSQHSSLNLLSSQLTRLRVCGTFPTVPAYHTPSLAILLPALQHLYLDIAVFTFTHLPVLTLSAILDYALSTGTPFMNLRTLIIASTSWTYFMLCSREFPCSLLSCQLPLTRMFPNLRLVIWKFQHFQIEQPLDPNELQWQNNGVDLTVLTDAKRYWQSDFVKILQTAKPHLCVQQKFRCRDPTGLYVGTYELHGYGGGELEEHWQPA</sequence>
<comment type="caution">
    <text evidence="1">The sequence shown here is derived from an EMBL/GenBank/DDBJ whole genome shotgun (WGS) entry which is preliminary data.</text>
</comment>
<accession>A0A8S0SEG4</accession>
<name>A0A8S0SEG4_OLEEU</name>
<gene>
    <name evidence="1" type="ORF">OLEA9_A089333</name>
</gene>
<dbReference type="Gramene" id="OE9A089333T1">
    <property type="protein sequence ID" value="OE9A089333C1"/>
    <property type="gene ID" value="OE9A089333"/>
</dbReference>
<dbReference type="Proteomes" id="UP000594638">
    <property type="component" value="Unassembled WGS sequence"/>
</dbReference>